<dbReference type="EMBL" id="MH320549">
    <property type="protein sequence ID" value="AYO87883.1"/>
    <property type="molecule type" value="Genomic_DNA"/>
</dbReference>
<dbReference type="Proteomes" id="UP000319755">
    <property type="component" value="Genome"/>
</dbReference>
<evidence type="ECO:0000313" key="3">
    <source>
        <dbReference type="EMBL" id="AYO87883.1"/>
    </source>
</evidence>
<dbReference type="Proteomes" id="UP000320816">
    <property type="component" value="Segment"/>
</dbReference>
<evidence type="ECO:0000313" key="2">
    <source>
        <dbReference type="EMBL" id="AYO87713.1"/>
    </source>
</evidence>
<evidence type="ECO:0000313" key="5">
    <source>
        <dbReference type="EMBL" id="AYO88223.1"/>
    </source>
</evidence>
<protein>
    <submittedName>
        <fullName evidence="1">MC078</fullName>
    </submittedName>
</protein>
<dbReference type="Pfam" id="PF03003">
    <property type="entry name" value="Pox_G9-A16"/>
    <property type="match status" value="1"/>
</dbReference>
<dbReference type="EMBL" id="MH320548">
    <property type="protein sequence ID" value="AYO87713.1"/>
    <property type="molecule type" value="Genomic_DNA"/>
</dbReference>
<dbReference type="EMBL" id="MH320551">
    <property type="protein sequence ID" value="AYO88223.1"/>
    <property type="molecule type" value="Genomic_DNA"/>
</dbReference>
<dbReference type="EMBL" id="MH320550">
    <property type="protein sequence ID" value="AYO88053.1"/>
    <property type="molecule type" value="Genomic_DNA"/>
</dbReference>
<evidence type="ECO:0000313" key="4">
    <source>
        <dbReference type="EMBL" id="AYO88053.1"/>
    </source>
</evidence>
<dbReference type="Proteomes" id="UP000317568">
    <property type="component" value="Genome"/>
</dbReference>
<dbReference type="InterPro" id="IPR004251">
    <property type="entry name" value="Pox_virus_G9/A16"/>
</dbReference>
<dbReference type="Proteomes" id="UP000317891">
    <property type="component" value="Segment"/>
</dbReference>
<evidence type="ECO:0000313" key="1">
    <source>
        <dbReference type="EMBL" id="AQY16651.1"/>
    </source>
</evidence>
<accession>A0A1S7DLS0</accession>
<organismHost>
    <name type="scientific">Homo sapiens</name>
    <name type="common">Human</name>
    <dbReference type="NCBI Taxonomy" id="9606"/>
</organismHost>
<gene>
    <name evidence="1" type="primary">MC078L</name>
</gene>
<reference evidence="1" key="1">
    <citation type="journal article" date="2017" name="J. Gen. Virol.">
        <title>Recombination events and variability among full-length genomes of co-circulating molluscum contagiosum virus subtypes 1 and 2.</title>
        <authorList>
            <person name="Lopez-Bueno A."/>
            <person name="Parras-Molto M."/>
            <person name="Lopez-Barrantes O."/>
            <person name="Belda S."/>
            <person name="Alejo A."/>
        </authorList>
    </citation>
    <scope>NUCLEOTIDE SEQUENCE</scope>
    <source>
        <strain evidence="1">Madrid 2016_1</strain>
    </source>
</reference>
<sequence>MRVFKDEEIYAYCGAHPEEPRCRCLHPEPSVEAIGRDLRLPYYCWYEPCKRADALLPAALRANISRCNVTNCSVTLGEIVLRDGALEVSNACLSSSALPVSFAARYLNQQELPPVLPPGVLLLCFCAAALLVAL</sequence>
<organism evidence="1">
    <name type="scientific">Molluscum contagiosum virus subtype 2</name>
    <name type="common">MOCV</name>
    <name type="synonym">MCVII</name>
    <dbReference type="NCBI Taxonomy" id="10281"/>
    <lineage>
        <taxon>Viruses</taxon>
        <taxon>Varidnaviria</taxon>
        <taxon>Bamfordvirae</taxon>
        <taxon>Nucleocytoviricota</taxon>
        <taxon>Pokkesviricetes</taxon>
        <taxon>Chitovirales</taxon>
        <taxon>Poxviridae</taxon>
        <taxon>Chordopoxvirinae</taxon>
        <taxon>Molluscipoxvirus</taxon>
        <taxon>Molluscipoxvirus molluscum</taxon>
        <taxon>Molluscum contagiosum virus</taxon>
    </lineage>
</organism>
<dbReference type="EMBL" id="KY040274">
    <property type="protein sequence ID" value="AQY16651.1"/>
    <property type="molecule type" value="Genomic_DNA"/>
</dbReference>
<proteinExistence type="predicted"/>
<dbReference type="Proteomes" id="UP000320664">
    <property type="component" value="Segment"/>
</dbReference>
<evidence type="ECO:0000313" key="6">
    <source>
        <dbReference type="EMBL" id="AYO89101.1"/>
    </source>
</evidence>
<reference evidence="2" key="3">
    <citation type="submission" date="2018-05" db="EMBL/GenBank/DDBJ databases">
        <authorList>
            <person name="Zorec T.M."/>
            <person name="Hosnjak L."/>
            <person name="Kutnjak D."/>
            <person name="Kusar B."/>
            <person name="Trcko K."/>
            <person name="Kocjan B.J."/>
            <person name="Li Y."/>
            <person name="Krizmaric M."/>
            <person name="Miljkovic J."/>
            <person name="Ravnikar M."/>
            <person name="Poljak M."/>
        </authorList>
    </citation>
    <scope>NUCLEOTIDE SEQUENCE</scope>
    <source>
        <strain evidence="2">MCV2_MB98</strain>
        <strain evidence="3">MCV2_MC313</strain>
        <strain evidence="4">MCV2_MC316</strain>
        <strain evidence="5">MCV2_MC332</strain>
        <strain evidence="6">MCV2_MC515</strain>
    </source>
</reference>
<reference evidence="2" key="2">
    <citation type="journal article" date="2018" name="Viruses">
        <title>New Insights into the Evolutionary and Genomic Landscape of Molluscum Contagiosum Virus (MCV) based on Nine MCV1 and Six MCV2 Complete Genome Sequences.</title>
        <authorList>
            <person name="Zorec T."/>
            <person name="Kutnjak D."/>
            <person name="Hosnjak L."/>
            <person name="Kusar B."/>
            <person name="Trcko K."/>
            <person name="Kocjan B."/>
            <person name="Li Y."/>
            <person name="Krizmaric M."/>
            <person name="Miljkovic J."/>
            <person name="Ravnikar M."/>
            <person name="Poljak M."/>
        </authorList>
    </citation>
    <scope>NUCLEOTIDE SEQUENCE [LARGE SCALE GENOMIC DNA]</scope>
    <source>
        <strain evidence="2">MCV2_MB98</strain>
        <strain evidence="3">MCV2_MC313</strain>
        <strain evidence="4">MCV2_MC316</strain>
        <strain evidence="5">MCV2_MC332</strain>
        <strain evidence="6">MCV2_MC515</strain>
    </source>
</reference>
<dbReference type="Proteomes" id="UP000315637">
    <property type="component" value="Segment"/>
</dbReference>
<dbReference type="EMBL" id="MH320556">
    <property type="protein sequence ID" value="AYO89101.1"/>
    <property type="molecule type" value="Genomic_DNA"/>
</dbReference>
<name>A0A1S7DLS0_MCV2</name>